<feature type="compositionally biased region" description="Basic and acidic residues" evidence="1">
    <location>
        <begin position="335"/>
        <end position="353"/>
    </location>
</feature>
<dbReference type="AlphaFoldDB" id="A0ABD3MPG0"/>
<feature type="region of interest" description="Disordered" evidence="1">
    <location>
        <begin position="426"/>
        <end position="470"/>
    </location>
</feature>
<protein>
    <submittedName>
        <fullName evidence="2">Uncharacterized protein</fullName>
    </submittedName>
</protein>
<gene>
    <name evidence="2" type="ORF">ACHAW5_002123</name>
</gene>
<evidence type="ECO:0000256" key="1">
    <source>
        <dbReference type="SAM" id="MobiDB-lite"/>
    </source>
</evidence>
<organism evidence="2 3">
    <name type="scientific">Stephanodiscus triporus</name>
    <dbReference type="NCBI Taxonomy" id="2934178"/>
    <lineage>
        <taxon>Eukaryota</taxon>
        <taxon>Sar</taxon>
        <taxon>Stramenopiles</taxon>
        <taxon>Ochrophyta</taxon>
        <taxon>Bacillariophyta</taxon>
        <taxon>Coscinodiscophyceae</taxon>
        <taxon>Thalassiosirophycidae</taxon>
        <taxon>Stephanodiscales</taxon>
        <taxon>Stephanodiscaceae</taxon>
        <taxon>Stephanodiscus</taxon>
    </lineage>
</organism>
<name>A0ABD3MPG0_9STRA</name>
<dbReference type="CDD" id="cd08161">
    <property type="entry name" value="SET"/>
    <property type="match status" value="1"/>
</dbReference>
<accession>A0ABD3MPG0</accession>
<comment type="caution">
    <text evidence="2">The sequence shown here is derived from an EMBL/GenBank/DDBJ whole genome shotgun (WGS) entry which is preliminary data.</text>
</comment>
<evidence type="ECO:0000313" key="2">
    <source>
        <dbReference type="EMBL" id="KAL3765890.1"/>
    </source>
</evidence>
<proteinExistence type="predicted"/>
<dbReference type="Proteomes" id="UP001530315">
    <property type="component" value="Unassembled WGS sequence"/>
</dbReference>
<sequence>MHQCFSVMAASENDAHDGSILSSIRVPFLDLHPNNPLDGKISPSLIPRSVFERAYGPSQALHIRGVVPPSTASSLSSKCGDERFHASDVRSLFESINDKDQASWCIESEAIGAHDVEGAQIVPNEFLDTSKKSQRGYCSFLVQHSKMEMEALFSSRLPMVHLPVADGSGNTMKVNYGPCLWLFFGKNYAADDNSTILPGRPEHTDSVTHDGTWHYQLSGTKIWRLRPTTKLLQMMEEHKRQQKEERFVSGTKRKIDDADGACDVREVQINSAIPNNTSKDYIEVECIQGDVLFLNTVLWWHSTLIPPQDSPSVSYARDVYFPNSGVSLDPPCSSDIKDNADNGNSDKEEIEKEEPVMTNVDGTYATEDIAAETILFTEHTMPNCELHRSRTSPNCQVVELEDDAGGERYMAVVTLRDIKAGEFFSILESDEEEGSNSGQEDGEWEEEEEEEEEKEEEEEEEEDRCIIAPK</sequence>
<keyword evidence="3" id="KW-1185">Reference proteome</keyword>
<reference evidence="2 3" key="1">
    <citation type="submission" date="2024-10" db="EMBL/GenBank/DDBJ databases">
        <title>Updated reference genomes for cyclostephanoid diatoms.</title>
        <authorList>
            <person name="Roberts W.R."/>
            <person name="Alverson A.J."/>
        </authorList>
    </citation>
    <scope>NUCLEOTIDE SEQUENCE [LARGE SCALE GENOMIC DNA]</scope>
    <source>
        <strain evidence="2 3">AJA276-08</strain>
    </source>
</reference>
<dbReference type="EMBL" id="JALLAZ020001741">
    <property type="protein sequence ID" value="KAL3765890.1"/>
    <property type="molecule type" value="Genomic_DNA"/>
</dbReference>
<evidence type="ECO:0000313" key="3">
    <source>
        <dbReference type="Proteomes" id="UP001530315"/>
    </source>
</evidence>
<dbReference type="Gene3D" id="2.60.120.650">
    <property type="entry name" value="Cupin"/>
    <property type="match status" value="1"/>
</dbReference>
<feature type="region of interest" description="Disordered" evidence="1">
    <location>
        <begin position="331"/>
        <end position="353"/>
    </location>
</feature>
<dbReference type="SUPFAM" id="SSF51197">
    <property type="entry name" value="Clavaminate synthase-like"/>
    <property type="match status" value="1"/>
</dbReference>
<feature type="compositionally biased region" description="Acidic residues" evidence="1">
    <location>
        <begin position="428"/>
        <end position="463"/>
    </location>
</feature>